<keyword evidence="1" id="KW-0732">Signal</keyword>
<dbReference type="EMBL" id="FO082872">
    <property type="protein sequence ID" value="SJK86053.1"/>
    <property type="molecule type" value="Genomic_DNA"/>
</dbReference>
<dbReference type="AlphaFoldDB" id="A0A1R4AAM9"/>
<accession>A0A1R4AAM9</accession>
<name>A0A1R4AAM9_BABMR</name>
<dbReference type="GeneID" id="33043660"/>
<sequence>MKLLHITHFIYSINFALCITPLSLLPSSSVLYPFDFQNTWQASKPVPIVINYSVSKFGPNDELVERNEIINQ</sequence>
<keyword evidence="3" id="KW-1185">Reference proteome</keyword>
<feature type="chain" id="PRO_5013385965" evidence="1">
    <location>
        <begin position="19"/>
        <end position="72"/>
    </location>
</feature>
<evidence type="ECO:0000256" key="1">
    <source>
        <dbReference type="SAM" id="SignalP"/>
    </source>
</evidence>
<dbReference type="KEGG" id="bmic:BMR1_02g02906"/>
<dbReference type="Proteomes" id="UP000002899">
    <property type="component" value="Chromosome II"/>
</dbReference>
<dbReference type="OrthoDB" id="376983at2759"/>
<proteinExistence type="predicted"/>
<evidence type="ECO:0000313" key="3">
    <source>
        <dbReference type="Proteomes" id="UP000002899"/>
    </source>
</evidence>
<reference evidence="2 3" key="1">
    <citation type="journal article" date="2012" name="Nucleic Acids Res.">
        <title>Sequencing of the smallest Apicomplexan genome from the human pathogen Babesia microti.</title>
        <authorList>
            <person name="Cornillot E."/>
            <person name="Hadj-Kaddour K."/>
            <person name="Dassouli A."/>
            <person name="Noel B."/>
            <person name="Ranwez V."/>
            <person name="Vacherie B."/>
            <person name="Augagneur Y."/>
            <person name="Bres V."/>
            <person name="Duclos A."/>
            <person name="Randazzo S."/>
            <person name="Carcy B."/>
            <person name="Debierre-Grockiego F."/>
            <person name="Delbecq S."/>
            <person name="Moubri-Menage K."/>
            <person name="Shams-Eldin H."/>
            <person name="Usmani-Brown S."/>
            <person name="Bringaud F."/>
            <person name="Wincker P."/>
            <person name="Vivares C.P."/>
            <person name="Schwarz R.T."/>
            <person name="Schetters T.P."/>
            <person name="Krause P.J."/>
            <person name="Gorenflot A."/>
            <person name="Berry V."/>
            <person name="Barbe V."/>
            <person name="Ben Mamoun C."/>
        </authorList>
    </citation>
    <scope>NUCLEOTIDE SEQUENCE [LARGE SCALE GENOMIC DNA]</scope>
    <source>
        <strain evidence="2 3">RI</strain>
    </source>
</reference>
<reference evidence="2 3" key="3">
    <citation type="journal article" date="2016" name="Sci. Rep.">
        <title>Genome-wide diversity and gene expression profiling of Babesia microti isolates identify polymorphic genes that mediate host-pathogen interactions.</title>
        <authorList>
            <person name="Silva J.C."/>
            <person name="Cornillot E."/>
            <person name="McCracken C."/>
            <person name="Usmani-Brown S."/>
            <person name="Dwivedi A."/>
            <person name="Ifeonu O.O."/>
            <person name="Crabtree J."/>
            <person name="Gotia H.T."/>
            <person name="Virji A.Z."/>
            <person name="Reynes C."/>
            <person name="Colinge J."/>
            <person name="Kumar V."/>
            <person name="Lawres L."/>
            <person name="Pazzi J.E."/>
            <person name="Pablo J.V."/>
            <person name="Hung C."/>
            <person name="Brancato J."/>
            <person name="Kumari P."/>
            <person name="Orvis J."/>
            <person name="Tretina K."/>
            <person name="Chibucos M."/>
            <person name="Ott S."/>
            <person name="Sadzewicz L."/>
            <person name="Sengamalay N."/>
            <person name="Shetty A.C."/>
            <person name="Su Q."/>
            <person name="Tallon L."/>
            <person name="Fraser C.M."/>
            <person name="Frutos R."/>
            <person name="Molina D.M."/>
            <person name="Krause P.J."/>
            <person name="Ben Mamoun C."/>
        </authorList>
    </citation>
    <scope>NUCLEOTIDE SEQUENCE [LARGE SCALE GENOMIC DNA]</scope>
    <source>
        <strain evidence="2 3">RI</strain>
    </source>
</reference>
<dbReference type="VEuPathDB" id="PiroplasmaDB:BMR1_02g02906"/>
<organism evidence="2 3">
    <name type="scientific">Babesia microti (strain RI)</name>
    <dbReference type="NCBI Taxonomy" id="1133968"/>
    <lineage>
        <taxon>Eukaryota</taxon>
        <taxon>Sar</taxon>
        <taxon>Alveolata</taxon>
        <taxon>Apicomplexa</taxon>
        <taxon>Aconoidasida</taxon>
        <taxon>Piroplasmida</taxon>
        <taxon>Babesiidae</taxon>
        <taxon>Babesia</taxon>
    </lineage>
</organism>
<evidence type="ECO:0000313" key="2">
    <source>
        <dbReference type="EMBL" id="SJK86053.1"/>
    </source>
</evidence>
<feature type="signal peptide" evidence="1">
    <location>
        <begin position="1"/>
        <end position="18"/>
    </location>
</feature>
<reference evidence="2 3" key="2">
    <citation type="journal article" date="2013" name="PLoS ONE">
        <title>Whole genome mapping and re-organization of the nuclear and mitochondrial genomes of Babesia microti isolates.</title>
        <authorList>
            <person name="Cornillot E."/>
            <person name="Dassouli A."/>
            <person name="Garg A."/>
            <person name="Pachikara N."/>
            <person name="Randazzo S."/>
            <person name="Depoix D."/>
            <person name="Carcy B."/>
            <person name="Delbecq S."/>
            <person name="Frutos R."/>
            <person name="Silva J.C."/>
            <person name="Sutton R."/>
            <person name="Krause P.J."/>
            <person name="Mamoun C.B."/>
        </authorList>
    </citation>
    <scope>NUCLEOTIDE SEQUENCE [LARGE SCALE GENOMIC DNA]</scope>
    <source>
        <strain evidence="2 3">RI</strain>
    </source>
</reference>
<dbReference type="RefSeq" id="XP_021338250.1">
    <property type="nucleotide sequence ID" value="XM_021481629.1"/>
</dbReference>
<protein>
    <submittedName>
        <fullName evidence="2">Uncharacterized protein</fullName>
    </submittedName>
</protein>